<dbReference type="PROSITE" id="PS51257">
    <property type="entry name" value="PROKAR_LIPOPROTEIN"/>
    <property type="match status" value="1"/>
</dbReference>
<sequence length="180" mass="19100">MKFSPTAVLCLLAACIALPLSASEKATVKVEASRALSLAIVDLDRKNPASESVHDTFKESLSFQMSQLVNMPTPIKPVAVDASRAGWGLGTGAYDVAVVIGGAVPRTMVSANFTIYKATPASGDQKRIICLVTRNEDPGLAKLLAQSFPEALKGAFFLKALLRYGGAPETEQTEWKFAGL</sequence>
<feature type="chain" id="PRO_5020244122" evidence="1">
    <location>
        <begin position="23"/>
        <end position="180"/>
    </location>
</feature>
<dbReference type="Proteomes" id="UP000290218">
    <property type="component" value="Unassembled WGS sequence"/>
</dbReference>
<organism evidence="2 3">
    <name type="scientific">Oleiharenicola lentus</name>
    <dbReference type="NCBI Taxonomy" id="2508720"/>
    <lineage>
        <taxon>Bacteria</taxon>
        <taxon>Pseudomonadati</taxon>
        <taxon>Verrucomicrobiota</taxon>
        <taxon>Opitutia</taxon>
        <taxon>Opitutales</taxon>
        <taxon>Opitutaceae</taxon>
        <taxon>Oleiharenicola</taxon>
    </lineage>
</organism>
<gene>
    <name evidence="2" type="ORF">ESB00_03310</name>
</gene>
<name>A0A4V1M6C7_9BACT</name>
<reference evidence="2 3" key="1">
    <citation type="submission" date="2019-01" db="EMBL/GenBank/DDBJ databases">
        <title>Lacunisphaera sp. strain TWA-58.</title>
        <authorList>
            <person name="Chen W.-M."/>
        </authorList>
    </citation>
    <scope>NUCLEOTIDE SEQUENCE [LARGE SCALE GENOMIC DNA]</scope>
    <source>
        <strain evidence="2 3">TWA-58</strain>
    </source>
</reference>
<evidence type="ECO:0000313" key="3">
    <source>
        <dbReference type="Proteomes" id="UP000290218"/>
    </source>
</evidence>
<protein>
    <submittedName>
        <fullName evidence="2">Uncharacterized protein</fullName>
    </submittedName>
</protein>
<keyword evidence="3" id="KW-1185">Reference proteome</keyword>
<comment type="caution">
    <text evidence="2">The sequence shown here is derived from an EMBL/GenBank/DDBJ whole genome shotgun (WGS) entry which is preliminary data.</text>
</comment>
<proteinExistence type="predicted"/>
<dbReference type="EMBL" id="SDHX01000001">
    <property type="protein sequence ID" value="RXK54939.1"/>
    <property type="molecule type" value="Genomic_DNA"/>
</dbReference>
<dbReference type="AlphaFoldDB" id="A0A4V1M6C7"/>
<evidence type="ECO:0000313" key="2">
    <source>
        <dbReference type="EMBL" id="RXK54939.1"/>
    </source>
</evidence>
<dbReference type="RefSeq" id="WP_129046304.1">
    <property type="nucleotide sequence ID" value="NZ_SDHX01000001.1"/>
</dbReference>
<keyword evidence="1" id="KW-0732">Signal</keyword>
<dbReference type="OrthoDB" id="9842102at2"/>
<accession>A0A4V1M6C7</accession>
<feature type="signal peptide" evidence="1">
    <location>
        <begin position="1"/>
        <end position="22"/>
    </location>
</feature>
<evidence type="ECO:0000256" key="1">
    <source>
        <dbReference type="SAM" id="SignalP"/>
    </source>
</evidence>